<proteinExistence type="inferred from homology"/>
<dbReference type="GO" id="GO:0005576">
    <property type="term" value="C:extracellular region"/>
    <property type="evidence" value="ECO:0007669"/>
    <property type="project" value="InterPro"/>
</dbReference>
<dbReference type="WBParaSite" id="DME_0000432301-mRNA-1">
    <property type="protein sequence ID" value="DME_0000432301-mRNA-1"/>
    <property type="gene ID" value="DME_0000432301"/>
</dbReference>
<accession>A0A0N4UAX0</accession>
<dbReference type="PANTHER" id="PTHR14096">
    <property type="entry name" value="APOLIPOPROTEIN L"/>
    <property type="match status" value="1"/>
</dbReference>
<protein>
    <submittedName>
        <fullName evidence="6">PNPLA domain-containing protein</fullName>
    </submittedName>
</protein>
<dbReference type="AlphaFoldDB" id="A0A0N4UAX0"/>
<evidence type="ECO:0000313" key="6">
    <source>
        <dbReference type="WBParaSite" id="DME_0000432301-mRNA-1"/>
    </source>
</evidence>
<keyword evidence="5" id="KW-1185">Reference proteome</keyword>
<evidence type="ECO:0000256" key="2">
    <source>
        <dbReference type="SAM" id="MobiDB-lite"/>
    </source>
</evidence>
<dbReference type="STRING" id="318479.A0A0N4UAX0"/>
<dbReference type="GO" id="GO:0008289">
    <property type="term" value="F:lipid binding"/>
    <property type="evidence" value="ECO:0007669"/>
    <property type="project" value="InterPro"/>
</dbReference>
<evidence type="ECO:0000313" key="3">
    <source>
        <dbReference type="EMBL" id="VDN58233.1"/>
    </source>
</evidence>
<dbReference type="InterPro" id="IPR008405">
    <property type="entry name" value="ApoL"/>
</dbReference>
<feature type="region of interest" description="Disordered" evidence="2">
    <location>
        <begin position="1"/>
        <end position="39"/>
    </location>
</feature>
<name>A0A0N4UAX0_DRAME</name>
<evidence type="ECO:0000313" key="4">
    <source>
        <dbReference type="Proteomes" id="UP000038040"/>
    </source>
</evidence>
<dbReference type="GO" id="GO:0042157">
    <property type="term" value="P:lipoprotein metabolic process"/>
    <property type="evidence" value="ECO:0007669"/>
    <property type="project" value="InterPro"/>
</dbReference>
<dbReference type="OrthoDB" id="10620132at2759"/>
<dbReference type="PANTHER" id="PTHR14096:SF28">
    <property type="entry name" value="APOLIPOPROTEIN L, 1-RELATED"/>
    <property type="match status" value="1"/>
</dbReference>
<sequence length="688" mass="76206">MDSDPNSPRHSVPYEPSSSVSNWSTNQDISTNRPSMRSNHTIVNSFDNSANLSRIINYPPKRKSYICQPKYRPYNANRYYQNLQYANIQLQTDLSDRRYQCNNSNNTFRCNSVDDRCNIFEIGRHLIEGNYVSSDGIEDSGAELVVDPVRIDIESLIENLFEQEANSVDLIHAFVGMAAIVSRKGHPYCLLLSGISEQIWCVVFWMGKISFGISASVINCLATTNERLTEEINKLRRRFDVTSNFMPKEQIYNLPQFNQLVYNPARASTKKFPIPSIAGISARENLGIYLVELSGDGEFIQRKSVLVRIQKVSRYITYRLYGCFSVRSRDRSDAYQDFPQVILKALADLHLVCCGLSLGTGDDDSIYRIINVSDCAVKTALNDLRRKPPKMSAKARIRNEKEYGVNNLVEIMSKSVDSFVPEYDRSLNHVFFSSIPAASSSDTKGTNERQSFFSVYKTFVENRLSLIDSLRNIADEASKIHDNCKVATITGSSIGLVAGTAALIGSIAFPPLFLGGIATTVLTSVSNIGTTITEFIIIKILLEKAMKLSVYDLELSENLEKAFKNIISSDTIEFKKDTDLSDPQNLTAVGLHLGLGTVKGAATLGIRTVGLKTVSMSEAVLRGAARGAVGIGIVIDGVTIAITASSLAKGETSKLSEELRKIADIKSEELVMIRNRIRGASLINFIDA</sequence>
<dbReference type="GO" id="GO:0006869">
    <property type="term" value="P:lipid transport"/>
    <property type="evidence" value="ECO:0007669"/>
    <property type="project" value="InterPro"/>
</dbReference>
<dbReference type="Proteomes" id="UP000274756">
    <property type="component" value="Unassembled WGS sequence"/>
</dbReference>
<comment type="similarity">
    <text evidence="1">Belongs to the apolipoprotein L family.</text>
</comment>
<dbReference type="EMBL" id="UYYG01001166">
    <property type="protein sequence ID" value="VDN58233.1"/>
    <property type="molecule type" value="Genomic_DNA"/>
</dbReference>
<feature type="compositionally biased region" description="Polar residues" evidence="2">
    <location>
        <begin position="16"/>
        <end position="39"/>
    </location>
</feature>
<reference evidence="6" key="1">
    <citation type="submission" date="2017-02" db="UniProtKB">
        <authorList>
            <consortium name="WormBaseParasite"/>
        </authorList>
    </citation>
    <scope>IDENTIFICATION</scope>
</reference>
<dbReference type="GO" id="GO:0016020">
    <property type="term" value="C:membrane"/>
    <property type="evidence" value="ECO:0007669"/>
    <property type="project" value="TreeGrafter"/>
</dbReference>
<reference evidence="3 5" key="2">
    <citation type="submission" date="2018-11" db="EMBL/GenBank/DDBJ databases">
        <authorList>
            <consortium name="Pathogen Informatics"/>
        </authorList>
    </citation>
    <scope>NUCLEOTIDE SEQUENCE [LARGE SCALE GENOMIC DNA]</scope>
</reference>
<evidence type="ECO:0000256" key="1">
    <source>
        <dbReference type="ARBA" id="ARBA00010090"/>
    </source>
</evidence>
<gene>
    <name evidence="3" type="ORF">DME_LOCUS8206</name>
</gene>
<organism evidence="4 6">
    <name type="scientific">Dracunculus medinensis</name>
    <name type="common">Guinea worm</name>
    <dbReference type="NCBI Taxonomy" id="318479"/>
    <lineage>
        <taxon>Eukaryota</taxon>
        <taxon>Metazoa</taxon>
        <taxon>Ecdysozoa</taxon>
        <taxon>Nematoda</taxon>
        <taxon>Chromadorea</taxon>
        <taxon>Rhabditida</taxon>
        <taxon>Spirurina</taxon>
        <taxon>Dracunculoidea</taxon>
        <taxon>Dracunculidae</taxon>
        <taxon>Dracunculus</taxon>
    </lineage>
</organism>
<evidence type="ECO:0000313" key="5">
    <source>
        <dbReference type="Proteomes" id="UP000274756"/>
    </source>
</evidence>
<dbReference type="Proteomes" id="UP000038040">
    <property type="component" value="Unplaced"/>
</dbReference>